<proteinExistence type="predicted"/>
<sequence>MTSGLVELAVVIILELVPGPGISGSLSLFGVDSVIMLTLEIFSLVVDIPVVTRVFPSRGRLLRVVLLGEDFHLFFHHDEVCCLVKSVMDCSRFSKGYPLGLFISFGREIDIQEEVFYACDLRNFAGEELRSKPCAENLVVHSGMTSGLVELAVGIMLELVPVPGFPSRERLLRVVLMGEDFHLFFHHDEVRCLVKSVMDCSRFFKGYPLPEFRPVPESFPQSVDCHFVADSIGSTTVSGVGLSAGKAMDSGTMSLSGVVAWSGDSGSLFMELSGAF</sequence>
<reference evidence="1" key="1">
    <citation type="submission" date="2019-12" db="EMBL/GenBank/DDBJ databases">
        <title>Genome sequencing and annotation of Brassica cretica.</title>
        <authorList>
            <person name="Studholme D.J."/>
            <person name="Sarris P."/>
        </authorList>
    </citation>
    <scope>NUCLEOTIDE SEQUENCE</scope>
    <source>
        <strain evidence="1">PFS-109/04</strain>
        <tissue evidence="1">Leaf</tissue>
    </source>
</reference>
<name>A0A8S9RDT9_BRACR</name>
<protein>
    <submittedName>
        <fullName evidence="1">Uncharacterized protein</fullName>
    </submittedName>
</protein>
<comment type="caution">
    <text evidence="1">The sequence shown here is derived from an EMBL/GenBank/DDBJ whole genome shotgun (WGS) entry which is preliminary data.</text>
</comment>
<gene>
    <name evidence="1" type="ORF">F2Q69_00059328</name>
</gene>
<dbReference type="AlphaFoldDB" id="A0A8S9RDT9"/>
<dbReference type="Proteomes" id="UP000712600">
    <property type="component" value="Unassembled WGS sequence"/>
</dbReference>
<organism evidence="1 2">
    <name type="scientific">Brassica cretica</name>
    <name type="common">Mustard</name>
    <dbReference type="NCBI Taxonomy" id="69181"/>
    <lineage>
        <taxon>Eukaryota</taxon>
        <taxon>Viridiplantae</taxon>
        <taxon>Streptophyta</taxon>
        <taxon>Embryophyta</taxon>
        <taxon>Tracheophyta</taxon>
        <taxon>Spermatophyta</taxon>
        <taxon>Magnoliopsida</taxon>
        <taxon>eudicotyledons</taxon>
        <taxon>Gunneridae</taxon>
        <taxon>Pentapetalae</taxon>
        <taxon>rosids</taxon>
        <taxon>malvids</taxon>
        <taxon>Brassicales</taxon>
        <taxon>Brassicaceae</taxon>
        <taxon>Brassiceae</taxon>
        <taxon>Brassica</taxon>
    </lineage>
</organism>
<evidence type="ECO:0000313" key="1">
    <source>
        <dbReference type="EMBL" id="KAF3571144.1"/>
    </source>
</evidence>
<accession>A0A8S9RDT9</accession>
<evidence type="ECO:0000313" key="2">
    <source>
        <dbReference type="Proteomes" id="UP000712600"/>
    </source>
</evidence>
<dbReference type="EMBL" id="QGKX02000095">
    <property type="protein sequence ID" value="KAF3571144.1"/>
    <property type="molecule type" value="Genomic_DNA"/>
</dbReference>